<comment type="similarity">
    <text evidence="2">Belongs to the bacterial solute-binding protein SsuA/TauA family.</text>
</comment>
<evidence type="ECO:0000313" key="6">
    <source>
        <dbReference type="EMBL" id="MEE2060781.1"/>
    </source>
</evidence>
<dbReference type="EMBL" id="JAUTXY010000014">
    <property type="protein sequence ID" value="MEE2060781.1"/>
    <property type="molecule type" value="Genomic_DNA"/>
</dbReference>
<dbReference type="PROSITE" id="PS51257">
    <property type="entry name" value="PROKAR_LIPOPROTEIN"/>
    <property type="match status" value="1"/>
</dbReference>
<dbReference type="InterPro" id="IPR015168">
    <property type="entry name" value="SsuA/THI5"/>
</dbReference>
<evidence type="ECO:0000256" key="1">
    <source>
        <dbReference type="ARBA" id="ARBA00004418"/>
    </source>
</evidence>
<sequence length="355" mass="37071">MKRTVLFVSAALAATTILSGCVSSDRETAPAGGGDGSSDTQACPFEVDESVTTDARIAFQDIPNGDLLVKDAGILEACLPNATISWSRFASGGDVVQAFGSGSVDLGLLGSSPATKALSAPLNIDMQVVWVHDVIGAAESLVVRDPSITSVEQLAGKTIATPFASTAHYSLLAALDRAGITDQVTLVNLAPDATVAAWQSGEIDGTWIWEPTLSQLTDGHVLLTSADTAAEGVPTFDLAGATRDFIESNPEFMETWTRAQDWAVEQLLTDPDEASVALAVQLGITPDEATQQLEGLEFLRASDQASPEYLGGAMATNLQSTAEFLLSQGEITEVSTPETYSNGVYVDAVNAVAEQ</sequence>
<dbReference type="Gene3D" id="3.40.190.10">
    <property type="entry name" value="Periplasmic binding protein-like II"/>
    <property type="match status" value="2"/>
</dbReference>
<proteinExistence type="inferred from homology"/>
<protein>
    <submittedName>
        <fullName evidence="6">ABC transporter substrate-binding protein</fullName>
    </submittedName>
</protein>
<gene>
    <name evidence="6" type="ORF">Q7514_24990</name>
</gene>
<evidence type="ECO:0000256" key="4">
    <source>
        <dbReference type="SAM" id="MobiDB-lite"/>
    </source>
</evidence>
<dbReference type="SUPFAM" id="SSF53850">
    <property type="entry name" value="Periplasmic binding protein-like II"/>
    <property type="match status" value="1"/>
</dbReference>
<dbReference type="Pfam" id="PF09084">
    <property type="entry name" value="NMT1"/>
    <property type="match status" value="1"/>
</dbReference>
<dbReference type="RefSeq" id="WP_330135958.1">
    <property type="nucleotide sequence ID" value="NZ_JAUTXY010000014.1"/>
</dbReference>
<keyword evidence="7" id="KW-1185">Reference proteome</keyword>
<accession>A0ABU7LGV2</accession>
<name>A0ABU7LGV2_9NOCA</name>
<feature type="domain" description="SsuA/THI5-like" evidence="5">
    <location>
        <begin position="92"/>
        <end position="274"/>
    </location>
</feature>
<evidence type="ECO:0000256" key="3">
    <source>
        <dbReference type="ARBA" id="ARBA00022729"/>
    </source>
</evidence>
<comment type="subcellular location">
    <subcellularLocation>
        <location evidence="1">Periplasm</location>
    </subcellularLocation>
</comment>
<evidence type="ECO:0000313" key="7">
    <source>
        <dbReference type="Proteomes" id="UP001336020"/>
    </source>
</evidence>
<dbReference type="PANTHER" id="PTHR30024">
    <property type="entry name" value="ALIPHATIC SULFONATES-BINDING PROTEIN-RELATED"/>
    <property type="match status" value="1"/>
</dbReference>
<comment type="caution">
    <text evidence="6">The sequence shown here is derived from an EMBL/GenBank/DDBJ whole genome shotgun (WGS) entry which is preliminary data.</text>
</comment>
<dbReference type="PANTHER" id="PTHR30024:SF47">
    <property type="entry name" value="TAURINE-BINDING PERIPLASMIC PROTEIN"/>
    <property type="match status" value="1"/>
</dbReference>
<organism evidence="6 7">
    <name type="scientific">Rhodococcus artemisiae</name>
    <dbReference type="NCBI Taxonomy" id="714159"/>
    <lineage>
        <taxon>Bacteria</taxon>
        <taxon>Bacillati</taxon>
        <taxon>Actinomycetota</taxon>
        <taxon>Actinomycetes</taxon>
        <taxon>Mycobacteriales</taxon>
        <taxon>Nocardiaceae</taxon>
        <taxon>Rhodococcus</taxon>
    </lineage>
</organism>
<dbReference type="Proteomes" id="UP001336020">
    <property type="component" value="Unassembled WGS sequence"/>
</dbReference>
<evidence type="ECO:0000256" key="2">
    <source>
        <dbReference type="ARBA" id="ARBA00010742"/>
    </source>
</evidence>
<reference evidence="6 7" key="1">
    <citation type="submission" date="2023-07" db="EMBL/GenBank/DDBJ databases">
        <authorList>
            <person name="Girao M."/>
            <person name="Carvalho M.F."/>
        </authorList>
    </citation>
    <scope>NUCLEOTIDE SEQUENCE [LARGE SCALE GENOMIC DNA]</scope>
    <source>
        <strain evidence="6 7">YIM65754</strain>
    </source>
</reference>
<evidence type="ECO:0000259" key="5">
    <source>
        <dbReference type="Pfam" id="PF09084"/>
    </source>
</evidence>
<keyword evidence="3" id="KW-0732">Signal</keyword>
<feature type="region of interest" description="Disordered" evidence="4">
    <location>
        <begin position="24"/>
        <end position="43"/>
    </location>
</feature>